<protein>
    <submittedName>
        <fullName evidence="1">Uncharacterized protein</fullName>
    </submittedName>
</protein>
<dbReference type="AlphaFoldDB" id="A0A1T5DZV5"/>
<evidence type="ECO:0000313" key="2">
    <source>
        <dbReference type="Proteomes" id="UP000190150"/>
    </source>
</evidence>
<keyword evidence="2" id="KW-1185">Reference proteome</keyword>
<gene>
    <name evidence="1" type="ORF">SAMN05660841_02289</name>
</gene>
<evidence type="ECO:0000313" key="1">
    <source>
        <dbReference type="EMBL" id="SKB77322.1"/>
    </source>
</evidence>
<name>A0A1T5DZV5_9SPHI</name>
<accession>A0A1T5DZV5</accession>
<reference evidence="2" key="1">
    <citation type="submission" date="2017-02" db="EMBL/GenBank/DDBJ databases">
        <authorList>
            <person name="Varghese N."/>
            <person name="Submissions S."/>
        </authorList>
    </citation>
    <scope>NUCLEOTIDE SEQUENCE [LARGE SCALE GENOMIC DNA]</scope>
    <source>
        <strain evidence="2">DSM 24091</strain>
    </source>
</reference>
<dbReference type="RefSeq" id="WP_079643215.1">
    <property type="nucleotide sequence ID" value="NZ_FUZF01000009.1"/>
</dbReference>
<dbReference type="OrthoDB" id="710581at2"/>
<dbReference type="Proteomes" id="UP000190150">
    <property type="component" value="Unassembled WGS sequence"/>
</dbReference>
<sequence>MDILLKKKLEEAFESYMYSFYTEFKRFSIEDFGTFATTLLNYYINNKSIDAVDKPEASYHLTTLYNKGIGNRITEEHLQIIAKAIVEDSSIDFLVVQRLF</sequence>
<proteinExistence type="predicted"/>
<organism evidence="1 2">
    <name type="scientific">Sphingobacterium nematocida</name>
    <dbReference type="NCBI Taxonomy" id="1513896"/>
    <lineage>
        <taxon>Bacteria</taxon>
        <taxon>Pseudomonadati</taxon>
        <taxon>Bacteroidota</taxon>
        <taxon>Sphingobacteriia</taxon>
        <taxon>Sphingobacteriales</taxon>
        <taxon>Sphingobacteriaceae</taxon>
        <taxon>Sphingobacterium</taxon>
    </lineage>
</organism>
<dbReference type="EMBL" id="FUZF01000009">
    <property type="protein sequence ID" value="SKB77322.1"/>
    <property type="molecule type" value="Genomic_DNA"/>
</dbReference>